<dbReference type="Proteomes" id="UP000002734">
    <property type="component" value="Chromosome"/>
</dbReference>
<reference evidence="1" key="1">
    <citation type="submission" date="2009-06" db="EMBL/GenBank/DDBJ databases">
        <title>Complete sequence of Dickeya dadantii Ech703.</title>
        <authorList>
            <consortium name="US DOE Joint Genome Institute"/>
            <person name="Lucas S."/>
            <person name="Copeland A."/>
            <person name="Lapidus A."/>
            <person name="Glavina del Rio T."/>
            <person name="Dalin E."/>
            <person name="Tice H."/>
            <person name="Bruce D."/>
            <person name="Goodwin L."/>
            <person name="Pitluck S."/>
            <person name="Chertkov O."/>
            <person name="Brettin T."/>
            <person name="Detter J.C."/>
            <person name="Han C."/>
            <person name="Larimer F."/>
            <person name="Land M."/>
            <person name="Hauser L."/>
            <person name="Kyrpides N."/>
            <person name="Mikhailova N."/>
            <person name="Balakrishnan V."/>
            <person name="Glasner J."/>
            <person name="Perna N.T."/>
        </authorList>
    </citation>
    <scope>NUCLEOTIDE SEQUENCE [LARGE SCALE GENOMIC DNA]</scope>
    <source>
        <strain evidence="1">Ech703</strain>
    </source>
</reference>
<dbReference type="STRING" id="579405.Dd703_2958"/>
<dbReference type="InterPro" id="IPR043176">
    <property type="entry name" value="NlpE_N_sf"/>
</dbReference>
<keyword evidence="2" id="KW-1185">Reference proteome</keyword>
<dbReference type="KEGG" id="dda:Dd703_2958"/>
<evidence type="ECO:0000313" key="1">
    <source>
        <dbReference type="EMBL" id="ACS86733.1"/>
    </source>
</evidence>
<accession>C6CBX3</accession>
<organism evidence="1 2">
    <name type="scientific">Musicola paradisiaca (strain Ech703)</name>
    <name type="common">Dickeya paradisiaca</name>
    <name type="synonym">Dickeya dadantii</name>
    <dbReference type="NCBI Taxonomy" id="579405"/>
    <lineage>
        <taxon>Bacteria</taxon>
        <taxon>Pseudomonadati</taxon>
        <taxon>Pseudomonadota</taxon>
        <taxon>Gammaproteobacteria</taxon>
        <taxon>Enterobacterales</taxon>
        <taxon>Pectobacteriaceae</taxon>
        <taxon>Musicola</taxon>
    </lineage>
</organism>
<dbReference type="Gene3D" id="2.40.128.300">
    <property type="match status" value="1"/>
</dbReference>
<dbReference type="RefSeq" id="WP_015854634.1">
    <property type="nucleotide sequence ID" value="NC_012880.1"/>
</dbReference>
<dbReference type="Pfam" id="PF04170">
    <property type="entry name" value="NlpE"/>
    <property type="match status" value="1"/>
</dbReference>
<protein>
    <submittedName>
        <fullName evidence="1">Uncharacterized protein</fullName>
    </submittedName>
</protein>
<dbReference type="EMBL" id="CP001654">
    <property type="protein sequence ID" value="ACS86733.1"/>
    <property type="molecule type" value="Genomic_DNA"/>
</dbReference>
<dbReference type="HOGENOM" id="CLU_1524081_0_0_6"/>
<dbReference type="PROSITE" id="PS51257">
    <property type="entry name" value="PROKAR_LIPOPROTEIN"/>
    <property type="match status" value="1"/>
</dbReference>
<proteinExistence type="predicted"/>
<dbReference type="InterPro" id="IPR007298">
    <property type="entry name" value="Cu-R_lipoprotein_NlpE"/>
</dbReference>
<name>C6CBX3_MUSP7</name>
<evidence type="ECO:0000313" key="2">
    <source>
        <dbReference type="Proteomes" id="UP000002734"/>
    </source>
</evidence>
<sequence length="171" mass="19134">MKQWITGGVLIVALSGLIGCHSSPKGKEEQLRPMAQHYRGKLPCGACGDIEAALFLDADGSFVMQESYRDRTGGQVMAEESGRWRRTAEQLILTDNHGDKHYFRARDAYLEALGQDKNPLSDHRYRLFAVDFMTTPVSWHGVAIGCDSRIMKTFALHVRRDAGLEPAARRV</sequence>
<dbReference type="AlphaFoldDB" id="C6CBX3"/>
<gene>
    <name evidence="1" type="ordered locus">Dd703_2958</name>
</gene>
<dbReference type="eggNOG" id="COG3015">
    <property type="taxonomic scope" value="Bacteria"/>
</dbReference>